<dbReference type="AlphaFoldDB" id="A0A9D1L2Y7"/>
<protein>
    <submittedName>
        <fullName evidence="2">YlxR family protein</fullName>
    </submittedName>
</protein>
<dbReference type="CDD" id="cd00279">
    <property type="entry name" value="YlxR"/>
    <property type="match status" value="1"/>
</dbReference>
<dbReference type="Pfam" id="PF04296">
    <property type="entry name" value="YlxR"/>
    <property type="match status" value="1"/>
</dbReference>
<reference evidence="2" key="2">
    <citation type="journal article" date="2021" name="PeerJ">
        <title>Extensive microbial diversity within the chicken gut microbiome revealed by metagenomics and culture.</title>
        <authorList>
            <person name="Gilroy R."/>
            <person name="Ravi A."/>
            <person name="Getino M."/>
            <person name="Pursley I."/>
            <person name="Horton D.L."/>
            <person name="Alikhan N.F."/>
            <person name="Baker D."/>
            <person name="Gharbi K."/>
            <person name="Hall N."/>
            <person name="Watson M."/>
            <person name="Adriaenssens E.M."/>
            <person name="Foster-Nyarko E."/>
            <person name="Jarju S."/>
            <person name="Secka A."/>
            <person name="Antonio M."/>
            <person name="Oren A."/>
            <person name="Chaudhuri R.R."/>
            <person name="La Ragione R."/>
            <person name="Hildebrand F."/>
            <person name="Pallen M.J."/>
        </authorList>
    </citation>
    <scope>NUCLEOTIDE SEQUENCE</scope>
    <source>
        <strain evidence="2">1063</strain>
    </source>
</reference>
<evidence type="ECO:0000259" key="1">
    <source>
        <dbReference type="Pfam" id="PF04296"/>
    </source>
</evidence>
<dbReference type="EMBL" id="DVMN01000074">
    <property type="protein sequence ID" value="HIU21427.1"/>
    <property type="molecule type" value="Genomic_DNA"/>
</dbReference>
<evidence type="ECO:0000313" key="3">
    <source>
        <dbReference type="Proteomes" id="UP000824088"/>
    </source>
</evidence>
<dbReference type="PANTHER" id="PTHR34215">
    <property type="entry name" value="BLL0784 PROTEIN"/>
    <property type="match status" value="1"/>
</dbReference>
<name>A0A9D1L2Y7_9FIRM</name>
<reference evidence="2" key="1">
    <citation type="submission" date="2020-10" db="EMBL/GenBank/DDBJ databases">
        <authorList>
            <person name="Gilroy R."/>
        </authorList>
    </citation>
    <scope>NUCLEOTIDE SEQUENCE</scope>
    <source>
        <strain evidence="2">1063</strain>
    </source>
</reference>
<proteinExistence type="predicted"/>
<dbReference type="Proteomes" id="UP000824088">
    <property type="component" value="Unassembled WGS sequence"/>
</dbReference>
<sequence>MPSNAPNVRRCAACRAHAPKSDMLRICRSADGKIFVDRTGKADGRGVWVHKTRECVTLLAKKKALNAAFGCAVDGSIYGELNESL</sequence>
<dbReference type="SUPFAM" id="SSF64376">
    <property type="entry name" value="YlxR-like"/>
    <property type="match status" value="1"/>
</dbReference>
<organism evidence="2 3">
    <name type="scientific">Candidatus Limadaptatus stercorigallinarum</name>
    <dbReference type="NCBI Taxonomy" id="2840845"/>
    <lineage>
        <taxon>Bacteria</taxon>
        <taxon>Bacillati</taxon>
        <taxon>Bacillota</taxon>
        <taxon>Clostridia</taxon>
        <taxon>Eubacteriales</taxon>
        <taxon>Candidatus Limadaptatus</taxon>
    </lineage>
</organism>
<accession>A0A9D1L2Y7</accession>
<feature type="domain" description="YlxR" evidence="1">
    <location>
        <begin position="9"/>
        <end position="82"/>
    </location>
</feature>
<dbReference type="NCBIfam" id="NF047356">
    <property type="entry name" value="RNA_bind_RnpM"/>
    <property type="match status" value="1"/>
</dbReference>
<dbReference type="InterPro" id="IPR007393">
    <property type="entry name" value="YlxR_dom"/>
</dbReference>
<evidence type="ECO:0000313" key="2">
    <source>
        <dbReference type="EMBL" id="HIU21427.1"/>
    </source>
</evidence>
<dbReference type="PANTHER" id="PTHR34215:SF1">
    <property type="entry name" value="YLXR DOMAIN-CONTAINING PROTEIN"/>
    <property type="match status" value="1"/>
</dbReference>
<dbReference type="InterPro" id="IPR037465">
    <property type="entry name" value="YlxR"/>
</dbReference>
<dbReference type="Gene3D" id="3.30.1230.10">
    <property type="entry name" value="YlxR-like"/>
    <property type="match status" value="1"/>
</dbReference>
<dbReference type="InterPro" id="IPR035931">
    <property type="entry name" value="YlxR-like_sf"/>
</dbReference>
<comment type="caution">
    <text evidence="2">The sequence shown here is derived from an EMBL/GenBank/DDBJ whole genome shotgun (WGS) entry which is preliminary data.</text>
</comment>
<gene>
    <name evidence="2" type="ORF">IAD51_04255</name>
</gene>